<evidence type="ECO:0000256" key="1">
    <source>
        <dbReference type="SAM" id="Phobius"/>
    </source>
</evidence>
<dbReference type="RefSeq" id="WP_163096683.1">
    <property type="nucleotide sequence ID" value="NZ_CP127523.1"/>
</dbReference>
<gene>
    <name evidence="2" type="ORF">GL267_03730</name>
</gene>
<name>A0A845U8F9_9PROT</name>
<proteinExistence type="predicted"/>
<feature type="transmembrane region" description="Helical" evidence="1">
    <location>
        <begin position="28"/>
        <end position="61"/>
    </location>
</feature>
<dbReference type="EMBL" id="WNJL01000015">
    <property type="protein sequence ID" value="NDU41785.1"/>
    <property type="molecule type" value="Genomic_DNA"/>
</dbReference>
<dbReference type="AlphaFoldDB" id="A0A845U8F9"/>
<keyword evidence="1" id="KW-0812">Transmembrane</keyword>
<protein>
    <submittedName>
        <fullName evidence="2">Uncharacterized protein</fullName>
    </submittedName>
</protein>
<organism evidence="2">
    <name type="scientific">Acidithiobacillus ferrianus</name>
    <dbReference type="NCBI Taxonomy" id="2678518"/>
    <lineage>
        <taxon>Bacteria</taxon>
        <taxon>Pseudomonadati</taxon>
        <taxon>Pseudomonadota</taxon>
        <taxon>Acidithiobacillia</taxon>
        <taxon>Acidithiobacillales</taxon>
        <taxon>Acidithiobacillaceae</taxon>
        <taxon>Acidithiobacillus</taxon>
    </lineage>
</organism>
<accession>A0A845U8F9</accession>
<keyword evidence="1" id="KW-1133">Transmembrane helix</keyword>
<reference evidence="2" key="1">
    <citation type="submission" date="2019-11" db="EMBL/GenBank/DDBJ databases">
        <title>Acidithiobacillus ferrianus sp. nov.: a facultatively anaerobic and extremely acidophilic chemolithoautotroph.</title>
        <authorList>
            <person name="Norris P.R."/>
            <person name="Falagan C."/>
            <person name="Moya-Beltran A."/>
            <person name="Castro M."/>
            <person name="Quatrini R."/>
            <person name="Johnson D.B."/>
        </authorList>
    </citation>
    <scope>NUCLEOTIDE SEQUENCE [LARGE SCALE GENOMIC DNA]</scope>
    <source>
        <strain evidence="2">MG</strain>
    </source>
</reference>
<sequence>MLTLYGASVVTLMMLFYALEARSSWFTLAFAVACLGSAAYGFLAGTWPFGVVESVWSLVALRKWYILHARE</sequence>
<keyword evidence="1" id="KW-0472">Membrane</keyword>
<comment type="caution">
    <text evidence="2">The sequence shown here is derived from an EMBL/GenBank/DDBJ whole genome shotgun (WGS) entry which is preliminary data.</text>
</comment>
<evidence type="ECO:0000313" key="2">
    <source>
        <dbReference type="EMBL" id="NDU41785.1"/>
    </source>
</evidence>